<feature type="domain" description="N-acetyltransferase" evidence="3">
    <location>
        <begin position="4"/>
        <end position="155"/>
    </location>
</feature>
<keyword evidence="2" id="KW-0012">Acyltransferase</keyword>
<evidence type="ECO:0000256" key="2">
    <source>
        <dbReference type="ARBA" id="ARBA00023315"/>
    </source>
</evidence>
<dbReference type="Proteomes" id="UP000649151">
    <property type="component" value="Unassembled WGS sequence"/>
</dbReference>
<comment type="caution">
    <text evidence="4">The sequence shown here is derived from an EMBL/GenBank/DDBJ whole genome shotgun (WGS) entry which is preliminary data.</text>
</comment>
<name>A0ABR7IRP5_9CLOT</name>
<evidence type="ECO:0000259" key="3">
    <source>
        <dbReference type="PROSITE" id="PS51186"/>
    </source>
</evidence>
<reference evidence="4 5" key="1">
    <citation type="submission" date="2020-08" db="EMBL/GenBank/DDBJ databases">
        <title>Genome public.</title>
        <authorList>
            <person name="Liu C."/>
            <person name="Sun Q."/>
        </authorList>
    </citation>
    <scope>NUCLEOTIDE SEQUENCE [LARGE SCALE GENOMIC DNA]</scope>
    <source>
        <strain evidence="4 5">NSJ-27</strain>
    </source>
</reference>
<dbReference type="EMBL" id="JACOQK010000001">
    <property type="protein sequence ID" value="MBC5787817.1"/>
    <property type="molecule type" value="Genomic_DNA"/>
</dbReference>
<protein>
    <submittedName>
        <fullName evidence="4">GNAT family N-acetyltransferase</fullName>
    </submittedName>
</protein>
<keyword evidence="1" id="KW-0808">Transferase</keyword>
<dbReference type="PANTHER" id="PTHR43800:SF1">
    <property type="entry name" value="PEPTIDYL-LYSINE N-ACETYLTRANSFERASE YJAB"/>
    <property type="match status" value="1"/>
</dbReference>
<organism evidence="4 5">
    <name type="scientific">Clostridium facile</name>
    <dbReference type="NCBI Taxonomy" id="2763035"/>
    <lineage>
        <taxon>Bacteria</taxon>
        <taxon>Bacillati</taxon>
        <taxon>Bacillota</taxon>
        <taxon>Clostridia</taxon>
        <taxon>Eubacteriales</taxon>
        <taxon>Clostridiaceae</taxon>
        <taxon>Clostridium</taxon>
    </lineage>
</organism>
<accession>A0ABR7IRP5</accession>
<evidence type="ECO:0000313" key="5">
    <source>
        <dbReference type="Proteomes" id="UP000649151"/>
    </source>
</evidence>
<dbReference type="PANTHER" id="PTHR43800">
    <property type="entry name" value="PEPTIDYL-LYSINE N-ACETYLTRANSFERASE YJAB"/>
    <property type="match status" value="1"/>
</dbReference>
<evidence type="ECO:0000313" key="4">
    <source>
        <dbReference type="EMBL" id="MBC5787817.1"/>
    </source>
</evidence>
<proteinExistence type="predicted"/>
<evidence type="ECO:0000256" key="1">
    <source>
        <dbReference type="ARBA" id="ARBA00022679"/>
    </source>
</evidence>
<dbReference type="Gene3D" id="3.40.630.30">
    <property type="match status" value="1"/>
</dbReference>
<sequence>MAELTIRDFRKSDYQVFSEMINDFYNKGIATLHGIDQKKIDTIFKISTSMTPYARALMIEQDGKIAGYLHLSFTHSNEVAGMVVLIEELYIRPEYQGKGIGNFVLDWLFQEYQDKVKRFRLEVTRENDGATRLYRKKGFQPLEYDQMVYDLEEES</sequence>
<dbReference type="RefSeq" id="WP_069987287.1">
    <property type="nucleotide sequence ID" value="NZ_JACOQK010000001.1"/>
</dbReference>
<dbReference type="CDD" id="cd04301">
    <property type="entry name" value="NAT_SF"/>
    <property type="match status" value="1"/>
</dbReference>
<keyword evidence="5" id="KW-1185">Reference proteome</keyword>
<dbReference type="Pfam" id="PF00583">
    <property type="entry name" value="Acetyltransf_1"/>
    <property type="match status" value="1"/>
</dbReference>
<dbReference type="SUPFAM" id="SSF55729">
    <property type="entry name" value="Acyl-CoA N-acyltransferases (Nat)"/>
    <property type="match status" value="1"/>
</dbReference>
<dbReference type="InterPro" id="IPR016181">
    <property type="entry name" value="Acyl_CoA_acyltransferase"/>
</dbReference>
<dbReference type="InterPro" id="IPR000182">
    <property type="entry name" value="GNAT_dom"/>
</dbReference>
<dbReference type="PROSITE" id="PS51186">
    <property type="entry name" value="GNAT"/>
    <property type="match status" value="1"/>
</dbReference>
<gene>
    <name evidence="4" type="ORF">H8Z77_07275</name>
</gene>